<comment type="caution">
    <text evidence="7">The sequence shown here is derived from an EMBL/GenBank/DDBJ whole genome shotgun (WGS) entry which is preliminary data.</text>
</comment>
<dbReference type="GO" id="GO:0005634">
    <property type="term" value="C:nucleus"/>
    <property type="evidence" value="ECO:0007669"/>
    <property type="project" value="UniProtKB-SubCell"/>
</dbReference>
<comment type="subcellular location">
    <subcellularLocation>
        <location evidence="1">Nucleus</location>
    </subcellularLocation>
</comment>
<dbReference type="PANTHER" id="PTHR47338">
    <property type="entry name" value="ZN(II)2CYS6 TRANSCRIPTION FACTOR (EUROFUNG)-RELATED"/>
    <property type="match status" value="1"/>
</dbReference>
<evidence type="ECO:0000313" key="7">
    <source>
        <dbReference type="EMBL" id="PWW78103.1"/>
    </source>
</evidence>
<dbReference type="CDD" id="cd00067">
    <property type="entry name" value="GAL4"/>
    <property type="match status" value="2"/>
</dbReference>
<dbReference type="AlphaFoldDB" id="A0A317SUM7"/>
<evidence type="ECO:0000256" key="4">
    <source>
        <dbReference type="ARBA" id="ARBA00023163"/>
    </source>
</evidence>
<dbReference type="Gene3D" id="4.10.240.10">
    <property type="entry name" value="Zn(2)-C6 fungal-type DNA-binding domain"/>
    <property type="match status" value="1"/>
</dbReference>
<dbReference type="GO" id="GO:0003677">
    <property type="term" value="F:DNA binding"/>
    <property type="evidence" value="ECO:0007669"/>
    <property type="project" value="InterPro"/>
</dbReference>
<dbReference type="Proteomes" id="UP000246991">
    <property type="component" value="Unassembled WGS sequence"/>
</dbReference>
<dbReference type="InterPro" id="IPR036864">
    <property type="entry name" value="Zn2-C6_fun-type_DNA-bd_sf"/>
</dbReference>
<dbReference type="Pfam" id="PF00172">
    <property type="entry name" value="Zn_clus"/>
    <property type="match status" value="1"/>
</dbReference>
<protein>
    <recommendedName>
        <fullName evidence="6">Zn(2)-C6 fungal-type domain-containing protein</fullName>
    </recommendedName>
</protein>
<name>A0A317SUM7_9PEZI</name>
<dbReference type="InterPro" id="IPR050815">
    <property type="entry name" value="TF_fung"/>
</dbReference>
<keyword evidence="8" id="KW-1185">Reference proteome</keyword>
<evidence type="ECO:0000256" key="5">
    <source>
        <dbReference type="ARBA" id="ARBA00023242"/>
    </source>
</evidence>
<dbReference type="EMBL" id="PYWC01000017">
    <property type="protein sequence ID" value="PWW78103.1"/>
    <property type="molecule type" value="Genomic_DNA"/>
</dbReference>
<dbReference type="SMART" id="SM00906">
    <property type="entry name" value="Fungal_trans"/>
    <property type="match status" value="1"/>
</dbReference>
<evidence type="ECO:0000256" key="1">
    <source>
        <dbReference type="ARBA" id="ARBA00004123"/>
    </source>
</evidence>
<keyword evidence="5" id="KW-0539">Nucleus</keyword>
<dbReference type="SUPFAM" id="SSF57701">
    <property type="entry name" value="Zn2/Cys6 DNA-binding domain"/>
    <property type="match status" value="1"/>
</dbReference>
<dbReference type="PROSITE" id="PS50048">
    <property type="entry name" value="ZN2_CY6_FUNGAL_2"/>
    <property type="match status" value="1"/>
</dbReference>
<evidence type="ECO:0000313" key="8">
    <source>
        <dbReference type="Proteomes" id="UP000246991"/>
    </source>
</evidence>
<evidence type="ECO:0000256" key="3">
    <source>
        <dbReference type="ARBA" id="ARBA00023015"/>
    </source>
</evidence>
<dbReference type="PANTHER" id="PTHR47338:SF7">
    <property type="entry name" value="ZN(II)2CYS6 TRANSCRIPTION FACTOR (EUROFUNG)"/>
    <property type="match status" value="1"/>
</dbReference>
<dbReference type="OrthoDB" id="4685598at2759"/>
<dbReference type="Pfam" id="PF04082">
    <property type="entry name" value="Fungal_trans"/>
    <property type="match status" value="1"/>
</dbReference>
<keyword evidence="3" id="KW-0805">Transcription regulation</keyword>
<dbReference type="PROSITE" id="PS00463">
    <property type="entry name" value="ZN2_CY6_FUNGAL_1"/>
    <property type="match status" value="1"/>
</dbReference>
<organism evidence="7 8">
    <name type="scientific">Tuber magnatum</name>
    <name type="common">white Piedmont truffle</name>
    <dbReference type="NCBI Taxonomy" id="42249"/>
    <lineage>
        <taxon>Eukaryota</taxon>
        <taxon>Fungi</taxon>
        <taxon>Dikarya</taxon>
        <taxon>Ascomycota</taxon>
        <taxon>Pezizomycotina</taxon>
        <taxon>Pezizomycetes</taxon>
        <taxon>Pezizales</taxon>
        <taxon>Tuberaceae</taxon>
        <taxon>Tuber</taxon>
    </lineage>
</organism>
<gene>
    <name evidence="7" type="ORF">C7212DRAFT_183808</name>
</gene>
<dbReference type="STRING" id="42249.A0A317SUM7"/>
<dbReference type="PRINTS" id="PR00755">
    <property type="entry name" value="AFLATOXINBRP"/>
</dbReference>
<sequence length="496" mass="55757">MIPYSSSKRSEPITISDFVIYQVKCDERPGACSNCQKLDIDCPGYSPINPSEAPEETVSAIFARAGRKRRRMVGSCVDCRASKSKCSSDRPTCERCAKRGITCEYDETLRVLEGRSLVIPDAGNPNDRPSLGPIPGDQWAKKAQNIMVTNFAEISPERLMALVLLCEHHSRTQQSRECFMLSAFLIRAAQALDLDMGQEDAPKTQDPDAITECEARRRLMWSCYIIDLLLCSGVKRLMLWDPMNIKAQLPCQERNYTLQILCETESLYPIRTGSPSVGSSDNLGIEAYFIRLFHIRGKVLEQIRNPNPYGPPWSTSSPFQNLTDELVDWENTLPDSLLFNNSNVYVRRECRQLGAFFGLHLVYHQVFCDLYRISLPGYPFPAAATFNGAPDGFVAQCQSACNVHAARISEIFEMSFTHGWKALVEPMCSVIAFESSKHQIVYFTACSSPGPERRKLWDALACNLAVNIKALNDIRGYSRAAEECVGFLPLFLGEWY</sequence>
<proteinExistence type="predicted"/>
<dbReference type="SMART" id="SM00066">
    <property type="entry name" value="GAL4"/>
    <property type="match status" value="2"/>
</dbReference>
<evidence type="ECO:0000259" key="6">
    <source>
        <dbReference type="PROSITE" id="PS50048"/>
    </source>
</evidence>
<feature type="domain" description="Zn(2)-C6 fungal-type" evidence="6">
    <location>
        <begin position="75"/>
        <end position="105"/>
    </location>
</feature>
<evidence type="ECO:0000256" key="2">
    <source>
        <dbReference type="ARBA" id="ARBA00022723"/>
    </source>
</evidence>
<keyword evidence="2" id="KW-0479">Metal-binding</keyword>
<accession>A0A317SUM7</accession>
<keyword evidence="4" id="KW-0804">Transcription</keyword>
<reference evidence="7 8" key="1">
    <citation type="submission" date="2018-03" db="EMBL/GenBank/DDBJ databases">
        <title>Genomes of Pezizomycetes fungi and the evolution of truffles.</title>
        <authorList>
            <person name="Murat C."/>
            <person name="Payen T."/>
            <person name="Noel B."/>
            <person name="Kuo A."/>
            <person name="Martin F.M."/>
        </authorList>
    </citation>
    <scope>NUCLEOTIDE SEQUENCE [LARGE SCALE GENOMIC DNA]</scope>
    <source>
        <strain evidence="7">091103-1</strain>
    </source>
</reference>
<dbReference type="GO" id="GO:0006351">
    <property type="term" value="P:DNA-templated transcription"/>
    <property type="evidence" value="ECO:0007669"/>
    <property type="project" value="InterPro"/>
</dbReference>
<dbReference type="CDD" id="cd12148">
    <property type="entry name" value="fungal_TF_MHR"/>
    <property type="match status" value="1"/>
</dbReference>
<dbReference type="InterPro" id="IPR007219">
    <property type="entry name" value="XnlR_reg_dom"/>
</dbReference>
<dbReference type="InterPro" id="IPR001138">
    <property type="entry name" value="Zn2Cys6_DnaBD"/>
</dbReference>
<dbReference type="GO" id="GO:0000981">
    <property type="term" value="F:DNA-binding transcription factor activity, RNA polymerase II-specific"/>
    <property type="evidence" value="ECO:0007669"/>
    <property type="project" value="InterPro"/>
</dbReference>
<dbReference type="GO" id="GO:0008270">
    <property type="term" value="F:zinc ion binding"/>
    <property type="evidence" value="ECO:0007669"/>
    <property type="project" value="InterPro"/>
</dbReference>